<keyword evidence="2" id="KW-0695">RNA-directed DNA polymerase</keyword>
<protein>
    <submittedName>
        <fullName evidence="2">RNA-directed DNA polymerase from mobile element jockey</fullName>
    </submittedName>
</protein>
<keyword evidence="2" id="KW-0808">Transferase</keyword>
<feature type="domain" description="Reverse transcriptase" evidence="1">
    <location>
        <begin position="239"/>
        <end position="343"/>
    </location>
</feature>
<sequence>MGDLNLNKLRPGEKEGKILCDLEEVFDLECLIKEPTRITENSSTLLDVILTNQPQVFREGGVYNPEISDDHMVYASLKEKAVQHKNRILKVRSYENLDEEKFKEDLEMAPWQVGEGFESVDEQYEYWEALLNKIVDEHLPARDMKAIRNGEWIAKFKRGEWIAVYKKDDKQRDINYRPITVLPCVNKVYEVLLAQQVSKFMDDRLSDAITAYRAKKSCETTLIRMTETWRAELDKGMSTFGPLMKNIFQNDMPNIISDAYVSMYADDHQVFVANESTKIAEKILVDNGERMTKWYQDNRLKVNCDKYQAMFLGNLKGERNIDLDIGGEKVQQSQSIKILGVNLDENLNFRDHIRSVGKKVGGVIGILSRLKNLIPVNAKLLLYK</sequence>
<keyword evidence="3" id="KW-1185">Reference proteome</keyword>
<dbReference type="Proteomes" id="UP000225706">
    <property type="component" value="Unassembled WGS sequence"/>
</dbReference>
<dbReference type="PANTHER" id="PTHR36688">
    <property type="entry name" value="ENDO/EXONUCLEASE/PHOSPHATASE DOMAIN-CONTAINING PROTEIN"/>
    <property type="match status" value="1"/>
</dbReference>
<gene>
    <name evidence="2" type="primary">pol</name>
    <name evidence="2" type="ORF">AWC38_SpisGene6682</name>
</gene>
<dbReference type="AlphaFoldDB" id="A0A2B4SFG0"/>
<evidence type="ECO:0000259" key="1">
    <source>
        <dbReference type="Pfam" id="PF00078"/>
    </source>
</evidence>
<evidence type="ECO:0000313" key="3">
    <source>
        <dbReference type="Proteomes" id="UP000225706"/>
    </source>
</evidence>
<keyword evidence="2" id="KW-0548">Nucleotidyltransferase</keyword>
<dbReference type="InterPro" id="IPR052560">
    <property type="entry name" value="RdDP_mobile_element"/>
</dbReference>
<evidence type="ECO:0000313" key="2">
    <source>
        <dbReference type="EMBL" id="PFX28601.1"/>
    </source>
</evidence>
<dbReference type="STRING" id="50429.A0A2B4SFG0"/>
<dbReference type="GO" id="GO:0003964">
    <property type="term" value="F:RNA-directed DNA polymerase activity"/>
    <property type="evidence" value="ECO:0007669"/>
    <property type="project" value="UniProtKB-KW"/>
</dbReference>
<comment type="caution">
    <text evidence="2">The sequence shown here is derived from an EMBL/GenBank/DDBJ whole genome shotgun (WGS) entry which is preliminary data.</text>
</comment>
<dbReference type="EMBL" id="LSMT01000080">
    <property type="protein sequence ID" value="PFX28601.1"/>
    <property type="molecule type" value="Genomic_DNA"/>
</dbReference>
<dbReference type="Pfam" id="PF00078">
    <property type="entry name" value="RVT_1"/>
    <property type="match status" value="1"/>
</dbReference>
<dbReference type="InterPro" id="IPR000477">
    <property type="entry name" value="RT_dom"/>
</dbReference>
<name>A0A2B4SFG0_STYPI</name>
<dbReference type="OrthoDB" id="5982559at2759"/>
<organism evidence="2 3">
    <name type="scientific">Stylophora pistillata</name>
    <name type="common">Smooth cauliflower coral</name>
    <dbReference type="NCBI Taxonomy" id="50429"/>
    <lineage>
        <taxon>Eukaryota</taxon>
        <taxon>Metazoa</taxon>
        <taxon>Cnidaria</taxon>
        <taxon>Anthozoa</taxon>
        <taxon>Hexacorallia</taxon>
        <taxon>Scleractinia</taxon>
        <taxon>Astrocoeniina</taxon>
        <taxon>Pocilloporidae</taxon>
        <taxon>Stylophora</taxon>
    </lineage>
</organism>
<dbReference type="PANTHER" id="PTHR36688:SF1">
    <property type="entry name" value="ENDONUCLEASE_EXONUCLEASE_PHOSPHATASE DOMAIN-CONTAINING PROTEIN"/>
    <property type="match status" value="1"/>
</dbReference>
<proteinExistence type="predicted"/>
<accession>A0A2B4SFG0</accession>
<reference evidence="3" key="1">
    <citation type="journal article" date="2017" name="bioRxiv">
        <title>Comparative analysis of the genomes of Stylophora pistillata and Acropora digitifera provides evidence for extensive differences between species of corals.</title>
        <authorList>
            <person name="Voolstra C.R."/>
            <person name="Li Y."/>
            <person name="Liew Y.J."/>
            <person name="Baumgarten S."/>
            <person name="Zoccola D."/>
            <person name="Flot J.-F."/>
            <person name="Tambutte S."/>
            <person name="Allemand D."/>
            <person name="Aranda M."/>
        </authorList>
    </citation>
    <scope>NUCLEOTIDE SEQUENCE [LARGE SCALE GENOMIC DNA]</scope>
</reference>